<feature type="domain" description="NlpC/P60" evidence="9">
    <location>
        <begin position="294"/>
        <end position="408"/>
    </location>
</feature>
<gene>
    <name evidence="10" type="ORF">LFYK43_19330</name>
</gene>
<evidence type="ECO:0000256" key="7">
    <source>
        <dbReference type="SAM" id="MobiDB-lite"/>
    </source>
</evidence>
<evidence type="ECO:0000259" key="8">
    <source>
        <dbReference type="PROSITE" id="PS51782"/>
    </source>
</evidence>
<dbReference type="EMBL" id="BFFP01000037">
    <property type="protein sequence ID" value="GBG95474.1"/>
    <property type="molecule type" value="Genomic_DNA"/>
</dbReference>
<dbReference type="CDD" id="cd00118">
    <property type="entry name" value="LysM"/>
    <property type="match status" value="3"/>
</dbReference>
<evidence type="ECO:0000313" key="10">
    <source>
        <dbReference type="EMBL" id="GBG95474.1"/>
    </source>
</evidence>
<organism evidence="10 11">
    <name type="scientific">Ligilactobacillus salitolerans</name>
    <dbReference type="NCBI Taxonomy" id="1808352"/>
    <lineage>
        <taxon>Bacteria</taxon>
        <taxon>Bacillati</taxon>
        <taxon>Bacillota</taxon>
        <taxon>Bacilli</taxon>
        <taxon>Lactobacillales</taxon>
        <taxon>Lactobacillaceae</taxon>
        <taxon>Ligilactobacillus</taxon>
    </lineage>
</organism>
<dbReference type="InterPro" id="IPR000064">
    <property type="entry name" value="NLP_P60_dom"/>
</dbReference>
<dbReference type="SMART" id="SM00257">
    <property type="entry name" value="LysM"/>
    <property type="match status" value="3"/>
</dbReference>
<feature type="region of interest" description="Disordered" evidence="7">
    <location>
        <begin position="276"/>
        <end position="295"/>
    </location>
</feature>
<feature type="compositionally biased region" description="Low complexity" evidence="7">
    <location>
        <begin position="210"/>
        <end position="271"/>
    </location>
</feature>
<evidence type="ECO:0000256" key="5">
    <source>
        <dbReference type="ARBA" id="ARBA00022801"/>
    </source>
</evidence>
<accession>A0A401IVA9</accession>
<evidence type="ECO:0000256" key="2">
    <source>
        <dbReference type="ARBA" id="ARBA00022670"/>
    </source>
</evidence>
<dbReference type="AlphaFoldDB" id="A0A401IVA9"/>
<dbReference type="InterPro" id="IPR051202">
    <property type="entry name" value="Peptidase_C40"/>
</dbReference>
<dbReference type="PROSITE" id="PS51782">
    <property type="entry name" value="LYSM"/>
    <property type="match status" value="3"/>
</dbReference>
<comment type="similarity">
    <text evidence="1">Belongs to the peptidase C40 family.</text>
</comment>
<dbReference type="SUPFAM" id="SSF54001">
    <property type="entry name" value="Cysteine proteinases"/>
    <property type="match status" value="1"/>
</dbReference>
<keyword evidence="2" id="KW-0645">Protease</keyword>
<keyword evidence="11" id="KW-1185">Reference proteome</keyword>
<feature type="domain" description="LysM" evidence="8">
    <location>
        <begin position="164"/>
        <end position="212"/>
    </location>
</feature>
<dbReference type="InterPro" id="IPR038765">
    <property type="entry name" value="Papain-like_cys_pep_sf"/>
</dbReference>
<evidence type="ECO:0000256" key="6">
    <source>
        <dbReference type="ARBA" id="ARBA00022807"/>
    </source>
</evidence>
<dbReference type="PANTHER" id="PTHR47053:SF1">
    <property type="entry name" value="MUREIN DD-ENDOPEPTIDASE MEPH-RELATED"/>
    <property type="match status" value="1"/>
</dbReference>
<dbReference type="Proteomes" id="UP000286848">
    <property type="component" value="Unassembled WGS sequence"/>
</dbReference>
<evidence type="ECO:0000259" key="9">
    <source>
        <dbReference type="PROSITE" id="PS51935"/>
    </source>
</evidence>
<proteinExistence type="inferred from homology"/>
<protein>
    <submittedName>
        <fullName evidence="10">Hypothetical secreted protein</fullName>
    </submittedName>
</protein>
<dbReference type="OrthoDB" id="1654978at2"/>
<dbReference type="Gene3D" id="3.90.1720.10">
    <property type="entry name" value="endopeptidase domain like (from Nostoc punctiforme)"/>
    <property type="match status" value="1"/>
</dbReference>
<dbReference type="SUPFAM" id="SSF54106">
    <property type="entry name" value="LysM domain"/>
    <property type="match status" value="3"/>
</dbReference>
<evidence type="ECO:0000256" key="1">
    <source>
        <dbReference type="ARBA" id="ARBA00007074"/>
    </source>
</evidence>
<name>A0A401IVA9_9LACO</name>
<reference evidence="10 11" key="1">
    <citation type="journal article" date="2019" name="Int. J. Syst. Evol. Microbiol.">
        <title>Lactobacillus salitolerans sp. nov., a novel lactic acid bacterium isolated from spent mushroom substrates.</title>
        <authorList>
            <person name="Tohno M."/>
            <person name="Tanizawa Y."/>
            <person name="Kojima Y."/>
            <person name="Sakamoto M."/>
            <person name="Nakamura Y."/>
            <person name="Ohkuma M."/>
            <person name="Kobayashi H."/>
        </authorList>
    </citation>
    <scope>NUCLEOTIDE SEQUENCE [LARGE SCALE GENOMIC DNA]</scope>
    <source>
        <strain evidence="10 11">YK43</strain>
    </source>
</reference>
<evidence type="ECO:0000256" key="4">
    <source>
        <dbReference type="ARBA" id="ARBA00022737"/>
    </source>
</evidence>
<sequence>MNHSTKSLLVGTVGAAGLFLAGTASVSANTSHKVVSNDTVWALSQKYGVSVQSIEQLNHISTSSHLIYPGQSVQIPDKDAKAAPVKATASSSTYTVKSGDTLWSIAQARKTSVQKLLALNGLKSNVLQPGQSLKVAGTVAVQAAQPQKAQAQKAAAPQVSVNHTTYKVQTGDSLYTVAQKFGVTVASLRAANSLNGALTVGQTLTVNDPAKTPAAQTSTASQNQTQTASSSQSQAQTQQSSAQTASKATTTYRPQAQTRAAVSSASSTSAQTAKTAVSTSTQSSNNTSSTTSTNANGSAIVSYAMQFVGANYVYGATGPSQFDCSGFTYYVFKHFGKTLPRTSQAQESAGTQVSLSQAQPGDLIIGNNGGHVGIYVGNGKMISAENPSTGVRVNSISYFNPMYAVRVN</sequence>
<feature type="region of interest" description="Disordered" evidence="7">
    <location>
        <begin position="209"/>
        <end position="271"/>
    </location>
</feature>
<dbReference type="InterPro" id="IPR036779">
    <property type="entry name" value="LysM_dom_sf"/>
</dbReference>
<dbReference type="RefSeq" id="WP_124977808.1">
    <property type="nucleotide sequence ID" value="NZ_BFFP01000037.1"/>
</dbReference>
<dbReference type="GO" id="GO:0006508">
    <property type="term" value="P:proteolysis"/>
    <property type="evidence" value="ECO:0007669"/>
    <property type="project" value="UniProtKB-KW"/>
</dbReference>
<dbReference type="InterPro" id="IPR018392">
    <property type="entry name" value="LysM"/>
</dbReference>
<keyword evidence="5" id="KW-0378">Hydrolase</keyword>
<evidence type="ECO:0000256" key="3">
    <source>
        <dbReference type="ARBA" id="ARBA00022729"/>
    </source>
</evidence>
<keyword evidence="6" id="KW-0788">Thiol protease</keyword>
<keyword evidence="3" id="KW-0732">Signal</keyword>
<evidence type="ECO:0000313" key="11">
    <source>
        <dbReference type="Proteomes" id="UP000286848"/>
    </source>
</evidence>
<keyword evidence="4" id="KW-0677">Repeat</keyword>
<feature type="domain" description="LysM" evidence="8">
    <location>
        <begin position="92"/>
        <end position="135"/>
    </location>
</feature>
<dbReference type="Pfam" id="PF00877">
    <property type="entry name" value="NLPC_P60"/>
    <property type="match status" value="1"/>
</dbReference>
<dbReference type="Pfam" id="PF01476">
    <property type="entry name" value="LysM"/>
    <property type="match status" value="3"/>
</dbReference>
<dbReference type="Gene3D" id="3.10.350.10">
    <property type="entry name" value="LysM domain"/>
    <property type="match status" value="3"/>
</dbReference>
<dbReference type="PANTHER" id="PTHR47053">
    <property type="entry name" value="MUREIN DD-ENDOPEPTIDASE MEPH-RELATED"/>
    <property type="match status" value="1"/>
</dbReference>
<dbReference type="PROSITE" id="PS51935">
    <property type="entry name" value="NLPC_P60"/>
    <property type="match status" value="1"/>
</dbReference>
<comment type="caution">
    <text evidence="10">The sequence shown here is derived from an EMBL/GenBank/DDBJ whole genome shotgun (WGS) entry which is preliminary data.</text>
</comment>
<feature type="domain" description="LysM" evidence="8">
    <location>
        <begin position="30"/>
        <end position="75"/>
    </location>
</feature>
<dbReference type="GO" id="GO:0008234">
    <property type="term" value="F:cysteine-type peptidase activity"/>
    <property type="evidence" value="ECO:0007669"/>
    <property type="project" value="UniProtKB-KW"/>
</dbReference>